<evidence type="ECO:0000256" key="7">
    <source>
        <dbReference type="SAM" id="Phobius"/>
    </source>
</evidence>
<feature type="domain" description="Bacterial sugar transferase" evidence="8">
    <location>
        <begin position="271"/>
        <end position="451"/>
    </location>
</feature>
<dbReference type="Pfam" id="PF02397">
    <property type="entry name" value="Bac_transf"/>
    <property type="match status" value="1"/>
</dbReference>
<keyword evidence="3 9" id="KW-0808">Transferase</keyword>
<evidence type="ECO:0000256" key="3">
    <source>
        <dbReference type="ARBA" id="ARBA00022679"/>
    </source>
</evidence>
<dbReference type="Proteomes" id="UP000197032">
    <property type="component" value="Unassembled WGS sequence"/>
</dbReference>
<evidence type="ECO:0000256" key="2">
    <source>
        <dbReference type="ARBA" id="ARBA00006464"/>
    </source>
</evidence>
<dbReference type="InterPro" id="IPR017475">
    <property type="entry name" value="EPS_sugar_tfrase"/>
</dbReference>
<keyword evidence="6 7" id="KW-0472">Membrane</keyword>
<feature type="transmembrane region" description="Helical" evidence="7">
    <location>
        <begin position="273"/>
        <end position="297"/>
    </location>
</feature>
<feature type="transmembrane region" description="Helical" evidence="7">
    <location>
        <begin position="103"/>
        <end position="123"/>
    </location>
</feature>
<dbReference type="GO" id="GO:0016020">
    <property type="term" value="C:membrane"/>
    <property type="evidence" value="ECO:0007669"/>
    <property type="project" value="UniProtKB-SubCell"/>
</dbReference>
<evidence type="ECO:0000256" key="5">
    <source>
        <dbReference type="ARBA" id="ARBA00022989"/>
    </source>
</evidence>
<comment type="caution">
    <text evidence="9">The sequence shown here is derived from an EMBL/GenBank/DDBJ whole genome shotgun (WGS) entry which is preliminary data.</text>
</comment>
<accession>A0A1Z5HXH8</accession>
<evidence type="ECO:0000256" key="6">
    <source>
        <dbReference type="ARBA" id="ARBA00023136"/>
    </source>
</evidence>
<gene>
    <name evidence="9" type="ORF">KKC1_31600</name>
</gene>
<dbReference type="PANTHER" id="PTHR30576">
    <property type="entry name" value="COLANIC BIOSYNTHESIS UDP-GLUCOSE LIPID CARRIER TRANSFERASE"/>
    <property type="match status" value="1"/>
</dbReference>
<dbReference type="PANTHER" id="PTHR30576:SF0">
    <property type="entry name" value="UNDECAPRENYL-PHOSPHATE N-ACETYLGALACTOSAMINYL 1-PHOSPHATE TRANSFERASE-RELATED"/>
    <property type="match status" value="1"/>
</dbReference>
<comment type="subcellular location">
    <subcellularLocation>
        <location evidence="1">Membrane</location>
        <topology evidence="1">Multi-pass membrane protein</topology>
    </subcellularLocation>
</comment>
<feature type="transmembrane region" description="Helical" evidence="7">
    <location>
        <begin position="12"/>
        <end position="32"/>
    </location>
</feature>
<organism evidence="9 10">
    <name type="scientific">Calderihabitans maritimus</name>
    <dbReference type="NCBI Taxonomy" id="1246530"/>
    <lineage>
        <taxon>Bacteria</taxon>
        <taxon>Bacillati</taxon>
        <taxon>Bacillota</taxon>
        <taxon>Clostridia</taxon>
        <taxon>Neomoorellales</taxon>
        <taxon>Calderihabitantaceae</taxon>
        <taxon>Calderihabitans</taxon>
    </lineage>
</organism>
<dbReference type="InterPro" id="IPR003362">
    <property type="entry name" value="Bact_transf"/>
</dbReference>
<evidence type="ECO:0000313" key="9">
    <source>
        <dbReference type="EMBL" id="GAW94041.1"/>
    </source>
</evidence>
<name>A0A1Z5HXH8_9FIRM</name>
<reference evidence="10" key="1">
    <citation type="journal article" date="2017" name="Appl. Environ. Microbiol.">
        <title>Genomic Analysis of Calderihabitans maritimus KKC1, a Thermophilic, Hydrogenogenic, Carboxydotrophic Bacterium Isolated from Marine Sediment.</title>
        <authorList>
            <person name="Omae K."/>
            <person name="Yoneda Y."/>
            <person name="Fukuyama Y."/>
            <person name="Yoshida T."/>
            <person name="Sako Y."/>
        </authorList>
    </citation>
    <scope>NUCLEOTIDE SEQUENCE [LARGE SCALE GENOMIC DNA]</scope>
    <source>
        <strain evidence="10">KKC1</strain>
    </source>
</reference>
<dbReference type="RefSeq" id="WP_088555065.1">
    <property type="nucleotide sequence ID" value="NZ_BDGJ01000197.1"/>
</dbReference>
<keyword evidence="10" id="KW-1185">Reference proteome</keyword>
<proteinExistence type="inferred from homology"/>
<evidence type="ECO:0000256" key="4">
    <source>
        <dbReference type="ARBA" id="ARBA00022692"/>
    </source>
</evidence>
<dbReference type="Gene3D" id="3.40.50.720">
    <property type="entry name" value="NAD(P)-binding Rossmann-like Domain"/>
    <property type="match status" value="1"/>
</dbReference>
<protein>
    <submittedName>
        <fullName evidence="9">Lipopolysaccharide synthesis sugar transferase</fullName>
    </submittedName>
</protein>
<evidence type="ECO:0000256" key="1">
    <source>
        <dbReference type="ARBA" id="ARBA00004141"/>
    </source>
</evidence>
<dbReference type="AlphaFoldDB" id="A0A1Z5HXH8"/>
<dbReference type="NCBIfam" id="TIGR03025">
    <property type="entry name" value="EPS_sugtrans"/>
    <property type="match status" value="1"/>
</dbReference>
<evidence type="ECO:0000313" key="10">
    <source>
        <dbReference type="Proteomes" id="UP000197032"/>
    </source>
</evidence>
<dbReference type="GO" id="GO:0016780">
    <property type="term" value="F:phosphotransferase activity, for other substituted phosphate groups"/>
    <property type="evidence" value="ECO:0007669"/>
    <property type="project" value="TreeGrafter"/>
</dbReference>
<comment type="similarity">
    <text evidence="2">Belongs to the bacterial sugar transferase family.</text>
</comment>
<keyword evidence="4 7" id="KW-0812">Transmembrane</keyword>
<dbReference type="OrthoDB" id="9808602at2"/>
<keyword evidence="5 7" id="KW-1133">Transmembrane helix</keyword>
<evidence type="ECO:0000259" key="8">
    <source>
        <dbReference type="Pfam" id="PF02397"/>
    </source>
</evidence>
<feature type="transmembrane region" description="Helical" evidence="7">
    <location>
        <begin position="77"/>
        <end position="97"/>
    </location>
</feature>
<sequence length="457" mass="51736">MRNGHPRTWFSFILMLGDLLLVNAGFILAFLIRFQGKLPATNFDPYLKLFPWITLAAVIFFNVYGLYYTVRRSWRDILSSLICSVGLIFLISVVLSYMARGFAFPRTVFFLAALLQLALLGAWRRFMWRWERKLHGSKKVIVVGRLLEAQELAVKLSRSSEGVFNIQGIIGDIPLPEAKQGRDFYPVLGSWETAEEDLLKCSPDLVYVCSSVPQELKKKIIASSLSSPWEVYLVPDLYDIMVVQATLDQIDDTPVFHVGSVRPKNGLQFGKRLLDVSISAAGLVLALPLMLLIALAIKLDSPGPVFYTQERVSYRGKTFKLIKFRTMVKDAEKYTGPVLAAENDPRITRVGKFLRATRLDELPQLINVLKGEMSLVGPRPERPYFVRQFEKQIPEYAYRHIVKSGITGLAQVAGKYSTSPEDKLRYDLLYAKTASPLLDLQILFQTVKVLLMKDKAS</sequence>
<feature type="transmembrane region" description="Helical" evidence="7">
    <location>
        <begin position="52"/>
        <end position="70"/>
    </location>
</feature>
<dbReference type="EMBL" id="BDGJ01000197">
    <property type="protein sequence ID" value="GAW94041.1"/>
    <property type="molecule type" value="Genomic_DNA"/>
</dbReference>